<dbReference type="Proteomes" id="UP000001072">
    <property type="component" value="Unassembled WGS sequence"/>
</dbReference>
<dbReference type="VEuPathDB" id="FungiDB:MELLADRAFT_107690"/>
<evidence type="ECO:0000313" key="1">
    <source>
        <dbReference type="EMBL" id="EGG05404.1"/>
    </source>
</evidence>
<dbReference type="InParanoid" id="F4RQG2"/>
<organism evidence="2">
    <name type="scientific">Melampsora larici-populina (strain 98AG31 / pathotype 3-4-7)</name>
    <name type="common">Poplar leaf rust fungus</name>
    <dbReference type="NCBI Taxonomy" id="747676"/>
    <lineage>
        <taxon>Eukaryota</taxon>
        <taxon>Fungi</taxon>
        <taxon>Dikarya</taxon>
        <taxon>Basidiomycota</taxon>
        <taxon>Pucciniomycotina</taxon>
        <taxon>Pucciniomycetes</taxon>
        <taxon>Pucciniales</taxon>
        <taxon>Melampsoraceae</taxon>
        <taxon>Melampsora</taxon>
    </lineage>
</organism>
<sequence length="101" mass="10980">MQIGISDSSAPLDMKDILMVLDMTESRDNAEDKAQQNSHQGLSLRVIMHSFTRAEAIESLKRSSACALSNLSAPATRTNRGFGTGTSYSSDFSRIANFFSS</sequence>
<proteinExistence type="predicted"/>
<dbReference type="GeneID" id="18923244"/>
<dbReference type="HOGENOM" id="CLU_2292296_0_0_1"/>
<keyword evidence="2" id="KW-1185">Reference proteome</keyword>
<dbReference type="AlphaFoldDB" id="F4RQG2"/>
<protein>
    <submittedName>
        <fullName evidence="1">Uncharacterized protein</fullName>
    </submittedName>
</protein>
<gene>
    <name evidence="1" type="ORF">MELLADRAFT_107690</name>
</gene>
<name>F4RQG2_MELLP</name>
<dbReference type="KEGG" id="mlr:MELLADRAFT_107690"/>
<reference evidence="2" key="1">
    <citation type="journal article" date="2011" name="Proc. Natl. Acad. Sci. U.S.A.">
        <title>Obligate biotrophy features unraveled by the genomic analysis of rust fungi.</title>
        <authorList>
            <person name="Duplessis S."/>
            <person name="Cuomo C.A."/>
            <person name="Lin Y.-C."/>
            <person name="Aerts A."/>
            <person name="Tisserant E."/>
            <person name="Veneault-Fourrey C."/>
            <person name="Joly D.L."/>
            <person name="Hacquard S."/>
            <person name="Amselem J."/>
            <person name="Cantarel B.L."/>
            <person name="Chiu R."/>
            <person name="Coutinho P.M."/>
            <person name="Feau N."/>
            <person name="Field M."/>
            <person name="Frey P."/>
            <person name="Gelhaye E."/>
            <person name="Goldberg J."/>
            <person name="Grabherr M.G."/>
            <person name="Kodira C.D."/>
            <person name="Kohler A."/>
            <person name="Kuees U."/>
            <person name="Lindquist E.A."/>
            <person name="Lucas S.M."/>
            <person name="Mago R."/>
            <person name="Mauceli E."/>
            <person name="Morin E."/>
            <person name="Murat C."/>
            <person name="Pangilinan J.L."/>
            <person name="Park R."/>
            <person name="Pearson M."/>
            <person name="Quesneville H."/>
            <person name="Rouhier N."/>
            <person name="Sakthikumar S."/>
            <person name="Salamov A.A."/>
            <person name="Schmutz J."/>
            <person name="Selles B."/>
            <person name="Shapiro H."/>
            <person name="Tanguay P."/>
            <person name="Tuskan G.A."/>
            <person name="Henrissat B."/>
            <person name="Van de Peer Y."/>
            <person name="Rouze P."/>
            <person name="Ellis J.G."/>
            <person name="Dodds P.N."/>
            <person name="Schein J.E."/>
            <person name="Zhong S."/>
            <person name="Hamelin R.C."/>
            <person name="Grigoriev I.V."/>
            <person name="Szabo L.J."/>
            <person name="Martin F."/>
        </authorList>
    </citation>
    <scope>NUCLEOTIDE SEQUENCE [LARGE SCALE GENOMIC DNA]</scope>
    <source>
        <strain evidence="2">98AG31 / pathotype 3-4-7</strain>
    </source>
</reference>
<evidence type="ECO:0000313" key="2">
    <source>
        <dbReference type="Proteomes" id="UP000001072"/>
    </source>
</evidence>
<accession>F4RQG2</accession>
<dbReference type="EMBL" id="GL883113">
    <property type="protein sequence ID" value="EGG05404.1"/>
    <property type="molecule type" value="Genomic_DNA"/>
</dbReference>
<dbReference type="RefSeq" id="XP_007411326.1">
    <property type="nucleotide sequence ID" value="XM_007411264.1"/>
</dbReference>